<sequence>MAPLLREPLRTPLRFLLNHVHPDRHPDHQANHPALTHIYNFLCMVHGDPIEDEAPNPPIEFIDQPGLTTTIHQEYNPLSSLLTTLQQTTLTNTTDFETTTAVLSLLTTINHLQDTPPSSISSNPLLLHIYAEIFRLVDTYATLLVWDHQILLSEGTILVSRHTPDYRMDLGHLKREYQWHYGMCCTLVREFGELVDEDLRRPGWEFSGEESWVGIWTGVRRVKETLWDLEIVWD</sequence>
<organism evidence="1 2">
    <name type="scientific">Aspergillus ibericus CBS 121593</name>
    <dbReference type="NCBI Taxonomy" id="1448316"/>
    <lineage>
        <taxon>Eukaryota</taxon>
        <taxon>Fungi</taxon>
        <taxon>Dikarya</taxon>
        <taxon>Ascomycota</taxon>
        <taxon>Pezizomycotina</taxon>
        <taxon>Eurotiomycetes</taxon>
        <taxon>Eurotiomycetidae</taxon>
        <taxon>Eurotiales</taxon>
        <taxon>Aspergillaceae</taxon>
        <taxon>Aspergillus</taxon>
        <taxon>Aspergillus subgen. Circumdati</taxon>
    </lineage>
</organism>
<dbReference type="GeneID" id="37228253"/>
<dbReference type="RefSeq" id="XP_025571884.1">
    <property type="nucleotide sequence ID" value="XM_025723388.1"/>
</dbReference>
<keyword evidence="2" id="KW-1185">Reference proteome</keyword>
<evidence type="ECO:0000313" key="1">
    <source>
        <dbReference type="EMBL" id="RAK97556.1"/>
    </source>
</evidence>
<dbReference type="AlphaFoldDB" id="A0A395GQB9"/>
<name>A0A395GQB9_9EURO</name>
<reference evidence="1 2" key="1">
    <citation type="submission" date="2018-02" db="EMBL/GenBank/DDBJ databases">
        <title>The genomes of Aspergillus section Nigri reveals drivers in fungal speciation.</title>
        <authorList>
            <consortium name="DOE Joint Genome Institute"/>
            <person name="Vesth T.C."/>
            <person name="Nybo J."/>
            <person name="Theobald S."/>
            <person name="Brandl J."/>
            <person name="Frisvad J.C."/>
            <person name="Nielsen K.F."/>
            <person name="Lyhne E.K."/>
            <person name="Kogle M.E."/>
            <person name="Kuo A."/>
            <person name="Riley R."/>
            <person name="Clum A."/>
            <person name="Nolan M."/>
            <person name="Lipzen A."/>
            <person name="Salamov A."/>
            <person name="Henrissat B."/>
            <person name="Wiebenga A."/>
            <person name="De vries R.P."/>
            <person name="Grigoriev I.V."/>
            <person name="Mortensen U.H."/>
            <person name="Andersen M.R."/>
            <person name="Baker S.E."/>
        </authorList>
    </citation>
    <scope>NUCLEOTIDE SEQUENCE [LARGE SCALE GENOMIC DNA]</scope>
    <source>
        <strain evidence="1 2">CBS 121593</strain>
    </source>
</reference>
<gene>
    <name evidence="1" type="ORF">BO80DRAFT_481871</name>
</gene>
<dbReference type="EMBL" id="KZ824461">
    <property type="protein sequence ID" value="RAK97556.1"/>
    <property type="molecule type" value="Genomic_DNA"/>
</dbReference>
<evidence type="ECO:0000313" key="2">
    <source>
        <dbReference type="Proteomes" id="UP000249402"/>
    </source>
</evidence>
<proteinExistence type="predicted"/>
<accession>A0A395GQB9</accession>
<protein>
    <submittedName>
        <fullName evidence="1">Uncharacterized protein</fullName>
    </submittedName>
</protein>
<dbReference type="VEuPathDB" id="FungiDB:BO80DRAFT_481871"/>
<dbReference type="Proteomes" id="UP000249402">
    <property type="component" value="Unassembled WGS sequence"/>
</dbReference>
<dbReference type="OrthoDB" id="4480707at2759"/>